<dbReference type="Gene3D" id="3.40.30.10">
    <property type="entry name" value="Glutaredoxin"/>
    <property type="match status" value="1"/>
</dbReference>
<comment type="similarity">
    <text evidence="1">Belongs to the GST superfamily. NadH family.</text>
</comment>
<evidence type="ECO:0000256" key="2">
    <source>
        <dbReference type="PIRSR" id="PIRSR006386-1"/>
    </source>
</evidence>
<dbReference type="SUPFAM" id="SSF52833">
    <property type="entry name" value="Thioredoxin-like"/>
    <property type="match status" value="1"/>
</dbReference>
<dbReference type="PANTHER" id="PTHR42943:SF2">
    <property type="entry name" value="GLUTATHIONE S-TRANSFERASE KAPPA 1"/>
    <property type="match status" value="1"/>
</dbReference>
<dbReference type="GO" id="GO:0006749">
    <property type="term" value="P:glutathione metabolic process"/>
    <property type="evidence" value="ECO:0007669"/>
    <property type="project" value="TreeGrafter"/>
</dbReference>
<sequence length="211" mass="23724">MTRPTLEFCFDLTSLWSYLGFESLMDMKSRLDFDIVWHPVLVGAVWNANNQGAYARRVDIMSDPRRAQMALREVGEWAKLRNADIRGMHPNHPVNAARLMRTSATALEQGKIIPFARAAFQAYWRDFADVSQAEIVLNIAAQAGLDISDLSDKMDSDVQRVQLKQDTQDLIDRGGVGTPTFFIGDDMYFGQDRLPLIEARLKAMGALPTAD</sequence>
<reference evidence="4" key="1">
    <citation type="journal article" date="2014" name="Int. J. Syst. Evol. Microbiol.">
        <title>Complete genome sequence of Corynebacterium casei LMG S-19264T (=DSM 44701T), isolated from a smear-ripened cheese.</title>
        <authorList>
            <consortium name="US DOE Joint Genome Institute (JGI-PGF)"/>
            <person name="Walter F."/>
            <person name="Albersmeier A."/>
            <person name="Kalinowski J."/>
            <person name="Ruckert C."/>
        </authorList>
    </citation>
    <scope>NUCLEOTIDE SEQUENCE</scope>
    <source>
        <strain evidence="4">KCTC 32513</strain>
    </source>
</reference>
<proteinExistence type="inferred from homology"/>
<dbReference type="RefSeq" id="WP_189495779.1">
    <property type="nucleotide sequence ID" value="NZ_BMZH01000003.1"/>
</dbReference>
<reference evidence="4" key="2">
    <citation type="submission" date="2020-09" db="EMBL/GenBank/DDBJ databases">
        <authorList>
            <person name="Sun Q."/>
            <person name="Kim S."/>
        </authorList>
    </citation>
    <scope>NUCLEOTIDE SEQUENCE</scope>
    <source>
        <strain evidence="4">KCTC 32513</strain>
    </source>
</reference>
<dbReference type="EC" id="5.99.1.4" evidence="1"/>
<dbReference type="InterPro" id="IPR036249">
    <property type="entry name" value="Thioredoxin-like_sf"/>
</dbReference>
<evidence type="ECO:0000313" key="5">
    <source>
        <dbReference type="Proteomes" id="UP000634004"/>
    </source>
</evidence>
<dbReference type="PANTHER" id="PTHR42943">
    <property type="entry name" value="GLUTATHIONE S-TRANSFERASE KAPPA"/>
    <property type="match status" value="1"/>
</dbReference>
<dbReference type="InterPro" id="IPR051924">
    <property type="entry name" value="GST_Kappa/NadH"/>
</dbReference>
<comment type="caution">
    <text evidence="4">The sequence shown here is derived from an EMBL/GenBank/DDBJ whole genome shotgun (WGS) entry which is preliminary data.</text>
</comment>
<keyword evidence="1 4" id="KW-0413">Isomerase</keyword>
<keyword evidence="5" id="KW-1185">Reference proteome</keyword>
<gene>
    <name evidence="4" type="ORF">GCM10009069_08440</name>
</gene>
<evidence type="ECO:0000259" key="3">
    <source>
        <dbReference type="Pfam" id="PF01323"/>
    </source>
</evidence>
<evidence type="ECO:0000256" key="1">
    <source>
        <dbReference type="PIRNR" id="PIRNR006386"/>
    </source>
</evidence>
<dbReference type="PIRSF" id="PIRSF006386">
    <property type="entry name" value="HCCAis_GSTk"/>
    <property type="match status" value="1"/>
</dbReference>
<dbReference type="GO" id="GO:0018845">
    <property type="term" value="F:2-hydroxychromene-2-carboxylate isomerase activity"/>
    <property type="evidence" value="ECO:0007669"/>
    <property type="project" value="UniProtKB-UniRule"/>
</dbReference>
<dbReference type="GO" id="GO:0004364">
    <property type="term" value="F:glutathione transferase activity"/>
    <property type="evidence" value="ECO:0007669"/>
    <property type="project" value="TreeGrafter"/>
</dbReference>
<dbReference type="InterPro" id="IPR001853">
    <property type="entry name" value="DSBA-like_thioredoxin_dom"/>
</dbReference>
<evidence type="ECO:0000313" key="4">
    <source>
        <dbReference type="EMBL" id="GHA87808.1"/>
    </source>
</evidence>
<dbReference type="GO" id="GO:0004602">
    <property type="term" value="F:glutathione peroxidase activity"/>
    <property type="evidence" value="ECO:0007669"/>
    <property type="project" value="TreeGrafter"/>
</dbReference>
<dbReference type="Proteomes" id="UP000634004">
    <property type="component" value="Unassembled WGS sequence"/>
</dbReference>
<dbReference type="InterPro" id="IPR014440">
    <property type="entry name" value="HCCAis_GSTk"/>
</dbReference>
<accession>A0A8J3CN19</accession>
<dbReference type="InterPro" id="IPR044087">
    <property type="entry name" value="NahD-like"/>
</dbReference>
<dbReference type="AlphaFoldDB" id="A0A8J3CN19"/>
<feature type="domain" description="DSBA-like thioredoxin" evidence="3">
    <location>
        <begin position="5"/>
        <end position="201"/>
    </location>
</feature>
<name>A0A8J3CN19_9PROT</name>
<dbReference type="Pfam" id="PF01323">
    <property type="entry name" value="DSBA"/>
    <property type="match status" value="1"/>
</dbReference>
<feature type="active site" description="Nucleophile" evidence="2">
    <location>
        <position position="14"/>
    </location>
</feature>
<comment type="catalytic activity">
    <reaction evidence="1">
        <text>2-hydroxychromene-2-carboxylate = (3E)-4-(2-hydroxyphenyl)-2-oxobut-3-enoate</text>
        <dbReference type="Rhea" id="RHEA:27401"/>
        <dbReference type="ChEBI" id="CHEBI:59350"/>
        <dbReference type="ChEBI" id="CHEBI:59353"/>
        <dbReference type="EC" id="5.99.1.4"/>
    </reaction>
</comment>
<dbReference type="CDD" id="cd03022">
    <property type="entry name" value="DsbA_HCCA_Iso"/>
    <property type="match status" value="1"/>
</dbReference>
<dbReference type="EMBL" id="BMZH01000003">
    <property type="protein sequence ID" value="GHA87808.1"/>
    <property type="molecule type" value="Genomic_DNA"/>
</dbReference>
<protein>
    <recommendedName>
        <fullName evidence="1">2-hydroxychromene-2-carboxylate isomerase</fullName>
        <ecNumber evidence="1">5.99.1.4</ecNumber>
    </recommendedName>
</protein>
<dbReference type="GO" id="GO:1901170">
    <property type="term" value="P:naphthalene catabolic process"/>
    <property type="evidence" value="ECO:0007669"/>
    <property type="project" value="InterPro"/>
</dbReference>
<organism evidence="4 5">
    <name type="scientific">Algimonas arctica</name>
    <dbReference type="NCBI Taxonomy" id="1479486"/>
    <lineage>
        <taxon>Bacteria</taxon>
        <taxon>Pseudomonadati</taxon>
        <taxon>Pseudomonadota</taxon>
        <taxon>Alphaproteobacteria</taxon>
        <taxon>Maricaulales</taxon>
        <taxon>Robiginitomaculaceae</taxon>
        <taxon>Algimonas</taxon>
    </lineage>
</organism>